<keyword evidence="8 12" id="KW-0594">Phospholipid biosynthesis</keyword>
<feature type="site" description="Cleavage (non-hydrolytic); by autocatalysis" evidence="12">
    <location>
        <begin position="255"/>
        <end position="256"/>
    </location>
</feature>
<dbReference type="GO" id="GO:0006646">
    <property type="term" value="P:phosphatidylethanolamine biosynthetic process"/>
    <property type="evidence" value="ECO:0007669"/>
    <property type="project" value="UniProtKB-UniRule"/>
</dbReference>
<comment type="PTM">
    <text evidence="12">Is synthesized initially as an inactive proenzyme. Formation of the active enzyme involves a self-maturation process in which the active site pyruvoyl group is generated from an internal serine residue via an autocatalytic post-translational modification. Two non-identical subunits are generated from the proenzyme in this reaction, and the pyruvate is formed at the N-terminus of the alpha chain, which is derived from the carboxyl end of the proenzyme. The autoendoproteolytic cleavage occurs by a canonical serine protease mechanism, in which the side chain hydroxyl group of the serine supplies its oxygen atom to form the C-terminus of the beta chain, while the remainder of the serine residue undergoes an oxidative deamination to produce ammonia and the pyruvoyl prosthetic group on the alpha chain. During this reaction, the Ser that is part of the protease active site of the proenzyme becomes the pyruvoyl prosthetic group, which constitutes an essential element of the active site of the mature decarboxylase.</text>
</comment>
<feature type="active site" description="Charge relay system; for autoendoproteolytic cleavage activity" evidence="12">
    <location>
        <position position="256"/>
    </location>
</feature>
<keyword evidence="4 12" id="KW-0210">Decarboxylase</keyword>
<evidence type="ECO:0000256" key="9">
    <source>
        <dbReference type="ARBA" id="ARBA00023239"/>
    </source>
</evidence>
<dbReference type="UniPathway" id="UPA00558">
    <property type="reaction ID" value="UER00616"/>
</dbReference>
<keyword evidence="3 12" id="KW-0444">Lipid biosynthesis</keyword>
<dbReference type="EC" id="4.1.1.65" evidence="12"/>
<feature type="chain" id="PRO_5023518456" description="Phosphatidylserine decarboxylase alpha chain" evidence="12">
    <location>
        <begin position="256"/>
        <end position="295"/>
    </location>
</feature>
<comment type="pathway">
    <text evidence="12">Phospholipid metabolism; phosphatidylethanolamine biosynthesis; phosphatidylethanolamine from CDP-diacylglycerol: step 2/2.</text>
</comment>
<comment type="subcellular location">
    <subcellularLocation>
        <location evidence="12">Cell membrane</location>
        <topology evidence="12">Peripheral membrane protein</topology>
    </subcellularLocation>
</comment>
<gene>
    <name evidence="12 13" type="primary">psd</name>
    <name evidence="13" type="ORF">U732_4185</name>
</gene>
<evidence type="ECO:0000256" key="6">
    <source>
        <dbReference type="ARBA" id="ARBA00023136"/>
    </source>
</evidence>
<keyword evidence="6 12" id="KW-0472">Membrane</keyword>
<feature type="active site" description="Charge relay system; for autoendoproteolytic cleavage activity" evidence="12">
    <location>
        <position position="169"/>
    </location>
</feature>
<evidence type="ECO:0000256" key="11">
    <source>
        <dbReference type="ARBA" id="ARBA00023317"/>
    </source>
</evidence>
<dbReference type="Pfam" id="PF02666">
    <property type="entry name" value="PS_Dcarbxylase"/>
    <property type="match status" value="1"/>
</dbReference>
<evidence type="ECO:0000256" key="12">
    <source>
        <dbReference type="HAMAP-Rule" id="MF_00663"/>
    </source>
</evidence>
<dbReference type="EMBL" id="AYSO01000009">
    <property type="protein sequence ID" value="KIE48413.1"/>
    <property type="molecule type" value="Genomic_DNA"/>
</dbReference>
<dbReference type="HAMAP" id="MF_00663">
    <property type="entry name" value="PS_decarb_PSD_B_type2"/>
    <property type="match status" value="1"/>
</dbReference>
<keyword evidence="9 12" id="KW-0456">Lyase</keyword>
<dbReference type="AlphaFoldDB" id="A0A0C1U9S4"/>
<proteinExistence type="inferred from homology"/>
<keyword evidence="7 12" id="KW-0865">Zymogen</keyword>
<dbReference type="GO" id="GO:0004609">
    <property type="term" value="F:phosphatidylserine decarboxylase activity"/>
    <property type="evidence" value="ECO:0007669"/>
    <property type="project" value="UniProtKB-UniRule"/>
</dbReference>
<feature type="active site" description="Schiff-base intermediate with substrate; via pyruvic acid; for decarboxylase activity" evidence="12">
    <location>
        <position position="256"/>
    </location>
</feature>
<keyword evidence="5 12" id="KW-0443">Lipid metabolism</keyword>
<dbReference type="InterPro" id="IPR033179">
    <property type="entry name" value="PSD_type2_pro"/>
</dbReference>
<keyword evidence="14" id="KW-1185">Reference proteome</keyword>
<feature type="active site" description="Charge relay system; for autoendoproteolytic cleavage activity" evidence="12">
    <location>
        <position position="113"/>
    </location>
</feature>
<evidence type="ECO:0000313" key="14">
    <source>
        <dbReference type="Proteomes" id="UP000031366"/>
    </source>
</evidence>
<dbReference type="InterPro" id="IPR003817">
    <property type="entry name" value="PS_Dcarbxylase"/>
</dbReference>
<evidence type="ECO:0000256" key="10">
    <source>
        <dbReference type="ARBA" id="ARBA00023264"/>
    </source>
</evidence>
<evidence type="ECO:0000256" key="4">
    <source>
        <dbReference type="ARBA" id="ARBA00022793"/>
    </source>
</evidence>
<evidence type="ECO:0000256" key="5">
    <source>
        <dbReference type="ARBA" id="ARBA00023098"/>
    </source>
</evidence>
<reference evidence="13 14" key="1">
    <citation type="journal article" date="2015" name="Infect. Genet. Evol.">
        <title>Genomic sequences of six botulinum neurotoxin-producing strains representing three clostridial species illustrate the mobility and diversity of botulinum neurotoxin genes.</title>
        <authorList>
            <person name="Smith T.J."/>
            <person name="Hill K.K."/>
            <person name="Xie G."/>
            <person name="Foley B.T."/>
            <person name="Williamson C.H."/>
            <person name="Foster J.T."/>
            <person name="Johnson S.L."/>
            <person name="Chertkov O."/>
            <person name="Teshima H."/>
            <person name="Gibbons H.S."/>
            <person name="Johnsky L.A."/>
            <person name="Karavis M.A."/>
            <person name="Smith L.A."/>
        </authorList>
    </citation>
    <scope>NUCLEOTIDE SEQUENCE [LARGE SCALE GENOMIC DNA]</scope>
    <source>
        <strain evidence="13 14">CDC 2741</strain>
    </source>
</reference>
<comment type="pathway">
    <text evidence="1">Lipid metabolism.</text>
</comment>
<evidence type="ECO:0000313" key="13">
    <source>
        <dbReference type="EMBL" id="KIE48413.1"/>
    </source>
</evidence>
<comment type="cofactor">
    <cofactor evidence="12">
        <name>pyruvate</name>
        <dbReference type="ChEBI" id="CHEBI:15361"/>
    </cofactor>
    <text evidence="12">Binds 1 pyruvoyl group covalently per subunit.</text>
</comment>
<evidence type="ECO:0000256" key="1">
    <source>
        <dbReference type="ARBA" id="ARBA00005189"/>
    </source>
</evidence>
<dbReference type="InterPro" id="IPR033177">
    <property type="entry name" value="PSD-B"/>
</dbReference>
<organism evidence="13 14">
    <name type="scientific">Clostridium argentinense CDC 2741</name>
    <dbReference type="NCBI Taxonomy" id="1418104"/>
    <lineage>
        <taxon>Bacteria</taxon>
        <taxon>Bacillati</taxon>
        <taxon>Bacillota</taxon>
        <taxon>Clostridia</taxon>
        <taxon>Eubacteriales</taxon>
        <taxon>Clostridiaceae</taxon>
        <taxon>Clostridium</taxon>
    </lineage>
</organism>
<comment type="catalytic activity">
    <reaction evidence="12">
        <text>a 1,2-diacyl-sn-glycero-3-phospho-L-serine + H(+) = a 1,2-diacyl-sn-glycero-3-phosphoethanolamine + CO2</text>
        <dbReference type="Rhea" id="RHEA:20828"/>
        <dbReference type="ChEBI" id="CHEBI:15378"/>
        <dbReference type="ChEBI" id="CHEBI:16526"/>
        <dbReference type="ChEBI" id="CHEBI:57262"/>
        <dbReference type="ChEBI" id="CHEBI:64612"/>
        <dbReference type="EC" id="4.1.1.65"/>
    </reaction>
</comment>
<accession>A0A0C1U9S4</accession>
<sequence length="295" mass="34209">MIKYYDRRSKSYEIEKIAGENMLKWSYESPIGKGFLELLVKRKLFSKFYGHYCDTKLSSKKIKSFIKDFNLNMDEYEKPIDEYTSFNDFFYRKLKPTAREINKDKNIFISPSDSRLLSIDNIDENLSFKVKGFDYSLKEILGSKELADKYKGGICLIFRLCPTDYHRFHFIDDGVCSSTTKIKGNYYSVSPIALEKVSKVFTANKREYSILHSENFGDLLYLEVGATCVGGIIQTYKENSKVYKGDEKGFFKFGGSTVIILVEKDKLKLDEDIIYHSKKDIEVIVKMGEKIGVRI</sequence>
<evidence type="ECO:0000256" key="3">
    <source>
        <dbReference type="ARBA" id="ARBA00022516"/>
    </source>
</evidence>
<dbReference type="NCBIfam" id="NF001941">
    <property type="entry name" value="PRK00723.1"/>
    <property type="match status" value="1"/>
</dbReference>
<dbReference type="NCBIfam" id="TIGR00163">
    <property type="entry name" value="PS_decarb"/>
    <property type="match status" value="1"/>
</dbReference>
<feature type="chain" id="PRO_5023518457" description="Phosphatidylserine decarboxylase beta chain" evidence="12">
    <location>
        <begin position="1"/>
        <end position="255"/>
    </location>
</feature>
<keyword evidence="11 12" id="KW-0670">Pyruvate</keyword>
<comment type="subunit">
    <text evidence="12">Heterodimer of a large membrane-associated beta subunit and a small pyruvoyl-containing alpha subunit.</text>
</comment>
<dbReference type="PANTHER" id="PTHR10067:SF17">
    <property type="entry name" value="PHOSPHATIDYLSERINE DECARBOXYLASE PROENZYME 2"/>
    <property type="match status" value="1"/>
</dbReference>
<dbReference type="RefSeq" id="WP_039629797.1">
    <property type="nucleotide sequence ID" value="NZ_AYSO01000009.1"/>
</dbReference>
<keyword evidence="10 12" id="KW-1208">Phospholipid metabolism</keyword>
<evidence type="ECO:0000256" key="2">
    <source>
        <dbReference type="ARBA" id="ARBA00022475"/>
    </source>
</evidence>
<dbReference type="OrthoDB" id="9802030at2"/>
<comment type="similarity">
    <text evidence="12">Belongs to the phosphatidylserine decarboxylase family. PSD-B subfamily. Prokaryotic type II sub-subfamily.</text>
</comment>
<comment type="caution">
    <text evidence="13">The sequence shown here is derived from an EMBL/GenBank/DDBJ whole genome shotgun (WGS) entry which is preliminary data.</text>
</comment>
<evidence type="ECO:0000256" key="8">
    <source>
        <dbReference type="ARBA" id="ARBA00023209"/>
    </source>
</evidence>
<dbReference type="STRING" id="29341.RSJ17_01325"/>
<protein>
    <recommendedName>
        <fullName evidence="12">Phosphatidylserine decarboxylase proenzyme</fullName>
        <ecNumber evidence="12">4.1.1.65</ecNumber>
    </recommendedName>
    <component>
        <recommendedName>
            <fullName evidence="12">Phosphatidylserine decarboxylase alpha chain</fullName>
        </recommendedName>
    </component>
    <component>
        <recommendedName>
            <fullName evidence="12">Phosphatidylserine decarboxylase beta chain</fullName>
        </recommendedName>
    </component>
</protein>
<evidence type="ECO:0000256" key="7">
    <source>
        <dbReference type="ARBA" id="ARBA00023145"/>
    </source>
</evidence>
<dbReference type="GO" id="GO:0005886">
    <property type="term" value="C:plasma membrane"/>
    <property type="evidence" value="ECO:0007669"/>
    <property type="project" value="UniProtKB-SubCell"/>
</dbReference>
<name>A0A0C1U9S4_9CLOT</name>
<dbReference type="Proteomes" id="UP000031366">
    <property type="component" value="Unassembled WGS sequence"/>
</dbReference>
<dbReference type="PANTHER" id="PTHR10067">
    <property type="entry name" value="PHOSPHATIDYLSERINE DECARBOXYLASE"/>
    <property type="match status" value="1"/>
</dbReference>
<comment type="function">
    <text evidence="12">Catalyzes the formation of phosphatidylethanolamine (PtdEtn) from phosphatidylserine (PtdSer).</text>
</comment>
<feature type="modified residue" description="Pyruvic acid (Ser); by autocatalysis" evidence="12">
    <location>
        <position position="256"/>
    </location>
</feature>
<keyword evidence="2 12" id="KW-1003">Cell membrane</keyword>